<keyword evidence="2" id="KW-1185">Reference proteome</keyword>
<protein>
    <recommendedName>
        <fullName evidence="3">Alginate export domain-containing protein</fullName>
    </recommendedName>
</protein>
<evidence type="ECO:0000313" key="1">
    <source>
        <dbReference type="EMBL" id="TYB30819.1"/>
    </source>
</evidence>
<evidence type="ECO:0008006" key="3">
    <source>
        <dbReference type="Google" id="ProtNLM"/>
    </source>
</evidence>
<dbReference type="Proteomes" id="UP000324143">
    <property type="component" value="Unassembled WGS sequence"/>
</dbReference>
<reference evidence="1" key="1">
    <citation type="submission" date="2019-08" db="EMBL/GenBank/DDBJ databases">
        <title>Genomic characterization of a novel candidate phylum (ARYD3) from a high temperature, high salinity tertiary oil reservoir in north central Oklahoma, USA.</title>
        <authorList>
            <person name="Youssef N.H."/>
            <person name="Yadav A."/>
            <person name="Elshahed M.S."/>
        </authorList>
    </citation>
    <scope>NUCLEOTIDE SEQUENCE [LARGE SCALE GENOMIC DNA]</scope>
    <source>
        <strain evidence="1">ARYD3</strain>
    </source>
</reference>
<dbReference type="AlphaFoldDB" id="A0A5D0MJT0"/>
<comment type="caution">
    <text evidence="1">The sequence shown here is derived from an EMBL/GenBank/DDBJ whole genome shotgun (WGS) entry which is preliminary data.</text>
</comment>
<name>A0A5D0MJT0_9BACT</name>
<evidence type="ECO:0000313" key="2">
    <source>
        <dbReference type="Proteomes" id="UP000324143"/>
    </source>
</evidence>
<gene>
    <name evidence="1" type="ORF">FXF47_07215</name>
</gene>
<organism evidence="1 2">
    <name type="scientific">Candidatus Mcinerneyibacterium aminivorans</name>
    <dbReference type="NCBI Taxonomy" id="2703815"/>
    <lineage>
        <taxon>Bacteria</taxon>
        <taxon>Candidatus Macinerneyibacteriota</taxon>
        <taxon>Candidatus Mcinerneyibacteria</taxon>
        <taxon>Candidatus Mcinerneyibacteriales</taxon>
        <taxon>Candidatus Mcinerneyibacteriaceae</taxon>
        <taxon>Candidatus Mcinerneyibacterium</taxon>
    </lineage>
</organism>
<dbReference type="EMBL" id="VSIX01000069">
    <property type="protein sequence ID" value="TYB30819.1"/>
    <property type="molecule type" value="Genomic_DNA"/>
</dbReference>
<accession>A0A5D0MJT0</accession>
<sequence length="380" mass="43242">MKKVLLVLLVMALFLGITFATDFNFKGSFRTRTIDYKNPVEGFNEFGYDTVSVIDSRFRLYTNAVFSENIKAVLGFEIGDFKWGDEGHNHDFKNVETKRAMFVFIPDFLRNITFTVGLQGYTDQFQASVFDEDIAGLLIEPKLESFNIKAGLFNYTDDDVMDENSHTFALIDISKQLNNLNIKSSLYYDDIRNERVTMYLGGGADYTLDQIVIGGHLLYMTRSYETDGVEDITGYFAYTYGEYSMDKFGLRVNFGYTPSDDNTYFEGVEPYAESYGLEYAYQGPVNDSNGLIEDYGTMGQMVLSAKAEYDFLYATFGIINTTNSGIDDKRFGNEFDLGIKKEITEGLTFKAVYAYFMPGNFSGPDTDNAHEFSTQLKYKF</sequence>
<proteinExistence type="predicted"/>